<dbReference type="RefSeq" id="WP_110754151.1">
    <property type="nucleotide sequence ID" value="NZ_QJTF01000025.1"/>
</dbReference>
<keyword evidence="3 12" id="KW-0963">Cytoplasm</keyword>
<dbReference type="PROSITE" id="PS00178">
    <property type="entry name" value="AA_TRNA_LIGASE_I"/>
    <property type="match status" value="1"/>
</dbReference>
<dbReference type="NCBIfam" id="NF004349">
    <property type="entry name" value="PRK05729.1"/>
    <property type="match status" value="1"/>
</dbReference>
<feature type="domain" description="Aminoacyl-tRNA synthetase class Ia" evidence="13">
    <location>
        <begin position="15"/>
        <end position="594"/>
    </location>
</feature>
<evidence type="ECO:0000313" key="16">
    <source>
        <dbReference type="EMBL" id="PYE86451.1"/>
    </source>
</evidence>
<comment type="function">
    <text evidence="12">Catalyzes the attachment of valine to tRNA(Val). As ValRS can inadvertently accommodate and process structurally similar amino acids such as threonine, to avoid such errors, it has a 'posttransfer' editing activity that hydrolyzes mischarged Thr-tRNA(Val) in a tRNA-dependent manner.</text>
</comment>
<evidence type="ECO:0000256" key="7">
    <source>
        <dbReference type="ARBA" id="ARBA00022917"/>
    </source>
</evidence>
<dbReference type="GO" id="GO:0002161">
    <property type="term" value="F:aminoacyl-tRNA deacylase activity"/>
    <property type="evidence" value="ECO:0007669"/>
    <property type="project" value="InterPro"/>
</dbReference>
<comment type="catalytic activity">
    <reaction evidence="10 12">
        <text>tRNA(Val) + L-valine + ATP = L-valyl-tRNA(Val) + AMP + diphosphate</text>
        <dbReference type="Rhea" id="RHEA:10704"/>
        <dbReference type="Rhea" id="RHEA-COMP:9672"/>
        <dbReference type="Rhea" id="RHEA-COMP:9708"/>
        <dbReference type="ChEBI" id="CHEBI:30616"/>
        <dbReference type="ChEBI" id="CHEBI:33019"/>
        <dbReference type="ChEBI" id="CHEBI:57762"/>
        <dbReference type="ChEBI" id="CHEBI:78442"/>
        <dbReference type="ChEBI" id="CHEBI:78537"/>
        <dbReference type="ChEBI" id="CHEBI:456215"/>
        <dbReference type="EC" id="6.1.1.9"/>
    </reaction>
</comment>
<feature type="binding site" evidence="12">
    <location>
        <position position="557"/>
    </location>
    <ligand>
        <name>ATP</name>
        <dbReference type="ChEBI" id="CHEBI:30616"/>
    </ligand>
</feature>
<evidence type="ECO:0000256" key="6">
    <source>
        <dbReference type="ARBA" id="ARBA00022840"/>
    </source>
</evidence>
<evidence type="ECO:0000256" key="4">
    <source>
        <dbReference type="ARBA" id="ARBA00022598"/>
    </source>
</evidence>
<dbReference type="InterPro" id="IPR014729">
    <property type="entry name" value="Rossmann-like_a/b/a_fold"/>
</dbReference>
<dbReference type="CDD" id="cd07962">
    <property type="entry name" value="Anticodon_Ia_Val"/>
    <property type="match status" value="1"/>
</dbReference>
<dbReference type="FunFam" id="3.40.50.620:FF:000032">
    <property type="entry name" value="Valine--tRNA ligase"/>
    <property type="match status" value="1"/>
</dbReference>
<dbReference type="GO" id="GO:0005829">
    <property type="term" value="C:cytosol"/>
    <property type="evidence" value="ECO:0007669"/>
    <property type="project" value="TreeGrafter"/>
</dbReference>
<keyword evidence="8 12" id="KW-0175">Coiled coil</keyword>
<keyword evidence="4 12" id="KW-0436">Ligase</keyword>
<dbReference type="InterPro" id="IPR019499">
    <property type="entry name" value="Val-tRNA_synth_tRNA-bd"/>
</dbReference>
<dbReference type="SUPFAM" id="SSF52374">
    <property type="entry name" value="Nucleotidylyl transferase"/>
    <property type="match status" value="1"/>
</dbReference>
<dbReference type="Pfam" id="PF08264">
    <property type="entry name" value="Anticodon_1"/>
    <property type="match status" value="1"/>
</dbReference>
<dbReference type="Proteomes" id="UP000247454">
    <property type="component" value="Unassembled WGS sequence"/>
</dbReference>
<dbReference type="InterPro" id="IPR009008">
    <property type="entry name" value="Val/Leu/Ile-tRNA-synth_edit"/>
</dbReference>
<evidence type="ECO:0000256" key="10">
    <source>
        <dbReference type="ARBA" id="ARBA00047552"/>
    </source>
</evidence>
<comment type="caution">
    <text evidence="16">The sequence shown here is derived from an EMBL/GenBank/DDBJ whole genome shotgun (WGS) entry which is preliminary data.</text>
</comment>
<dbReference type="InterPro" id="IPR033705">
    <property type="entry name" value="Anticodon_Ia_Val"/>
</dbReference>
<dbReference type="InterPro" id="IPR001412">
    <property type="entry name" value="aa-tRNA-synth_I_CS"/>
</dbReference>
<comment type="domain">
    <text evidence="12">The C-terminal coiled-coil domain is crucial for aminoacylation activity.</text>
</comment>
<gene>
    <name evidence="12" type="primary">valS</name>
    <name evidence="16" type="ORF">C7477_12544</name>
</gene>
<evidence type="ECO:0000256" key="9">
    <source>
        <dbReference type="ARBA" id="ARBA00023146"/>
    </source>
</evidence>
<dbReference type="InterPro" id="IPR037118">
    <property type="entry name" value="Val-tRNA_synth_C_sf"/>
</dbReference>
<comment type="similarity">
    <text evidence="11 12">Belongs to the class-I aminoacyl-tRNA synthetase family. ValS type 1 subfamily.</text>
</comment>
<comment type="subcellular location">
    <subcellularLocation>
        <location evidence="1 12">Cytoplasm</location>
    </subcellularLocation>
</comment>
<accession>A0A318SWV1</accession>
<dbReference type="SUPFAM" id="SSF47323">
    <property type="entry name" value="Anticodon-binding domain of a subclass of class I aminoacyl-tRNA synthetases"/>
    <property type="match status" value="1"/>
</dbReference>
<dbReference type="SUPFAM" id="SSF46589">
    <property type="entry name" value="tRNA-binding arm"/>
    <property type="match status" value="1"/>
</dbReference>
<dbReference type="PRINTS" id="PR00986">
    <property type="entry name" value="TRNASYNTHVAL"/>
</dbReference>
<dbReference type="InterPro" id="IPR013155">
    <property type="entry name" value="M/V/L/I-tRNA-synth_anticd-bd"/>
</dbReference>
<dbReference type="Pfam" id="PF00133">
    <property type="entry name" value="tRNA-synt_1"/>
    <property type="match status" value="1"/>
</dbReference>
<dbReference type="SUPFAM" id="SSF50677">
    <property type="entry name" value="ValRS/IleRS/LeuRS editing domain"/>
    <property type="match status" value="1"/>
</dbReference>
<sequence>MLEKTYDAAATEPKIAELWEKAGAFKAGAGAKPGADPFSIVIPPPNVTGSLHMGHALNNTIQDILTRFERMRGKNVVWQPGMDHAGIATQMVVERQLMERQEPNRHVMGREKFIERIWQWKDESGGMIANQLRRLGASCDWSRERFTMDEGLSKAVLEVFVTLYKQGLIYKDKRLVNWDPKLLTAISDIEVESREVKGHLWHFRYPLENVPFDPENPHTYIVVATTRPETMLGDTGVAVNPDDPRYHALVGNNVVLPLVGRHIPIVADDYADPEAGSGAVKITPAHDFNDFEVGKRNDLRQINILTVEADITLKDNKDFLEGLESSSHLDKLIHDLDGLDRFTARKRIVEMMEEGGYLEKIEDHTHAVPHGDRGGVPIEPFLTDQWYVNAAELAKPAIAAVRDGRTKIIPENWEKTYFGWMENIQPWCISRQLWWGHQIPAWYGPDGAYFVERSEEEAQAAARAHYGADVALTRDSDVLDTWFSSALWPFSTFGWPEKTPELAAYYPTSVLVTGFDLIFFWIARMMMMGLHFMDEVPFHTVYMHALVRDKNGAKMSKSKGNVIDPLELIDEYGADALRFTLAIMAAQGRDVKLDPARIAGYRNFGTKLWNATRFAEMNGVARDEGFEPANAKLAVNSWILTELTRATRAVTEGIASYRFNEAAGAAYKFVWNQFCDWYLELLKPIFMGEDEAAKKEAQACAAYCLDEIYKLLHPFMPFMTEELWAHTAGEGKTRPTLLAHAEWPVLDFADETAAADLNWLIDLVTGIRSVRSEMNVPPSALAPLIVLGANDTTKDRLTRHEAAIKRLARVDAITLAPEAPKASAQIVIGEATACLPLGSLIDLKAEAARLAKEAGKIAGEIERIEKKLSNEKFVANAREDVVEAEREKLAELREAAEKIATAQKRVGG</sequence>
<dbReference type="InterPro" id="IPR002303">
    <property type="entry name" value="Valyl-tRNA_ligase"/>
</dbReference>
<dbReference type="NCBIfam" id="TIGR00422">
    <property type="entry name" value="valS"/>
    <property type="match status" value="1"/>
</dbReference>
<organism evidence="16 17">
    <name type="scientific">Phyllobacterium leguminum</name>
    <dbReference type="NCBI Taxonomy" id="314237"/>
    <lineage>
        <taxon>Bacteria</taxon>
        <taxon>Pseudomonadati</taxon>
        <taxon>Pseudomonadota</taxon>
        <taxon>Alphaproteobacteria</taxon>
        <taxon>Hyphomicrobiales</taxon>
        <taxon>Phyllobacteriaceae</taxon>
        <taxon>Phyllobacterium</taxon>
    </lineage>
</organism>
<dbReference type="HAMAP" id="MF_02004">
    <property type="entry name" value="Val_tRNA_synth_type1"/>
    <property type="match status" value="1"/>
</dbReference>
<evidence type="ECO:0000256" key="2">
    <source>
        <dbReference type="ARBA" id="ARBA00011245"/>
    </source>
</evidence>
<feature type="domain" description="Methionyl/Valyl/Leucyl/Isoleucyl-tRNA synthetase anticodon-binding" evidence="14">
    <location>
        <begin position="637"/>
        <end position="782"/>
    </location>
</feature>
<dbReference type="Pfam" id="PF10458">
    <property type="entry name" value="Val_tRNA-synt_C"/>
    <property type="match status" value="1"/>
</dbReference>
<comment type="domain">
    <text evidence="12">ValRS has two distinct active sites: one for aminoacylation and one for editing. The misactivated threonine is translocated from the active site to the editing site.</text>
</comment>
<evidence type="ECO:0000256" key="3">
    <source>
        <dbReference type="ARBA" id="ARBA00022490"/>
    </source>
</evidence>
<keyword evidence="5 12" id="KW-0547">Nucleotide-binding</keyword>
<dbReference type="GO" id="GO:0005524">
    <property type="term" value="F:ATP binding"/>
    <property type="evidence" value="ECO:0007669"/>
    <property type="project" value="UniProtKB-UniRule"/>
</dbReference>
<dbReference type="InterPro" id="IPR010978">
    <property type="entry name" value="tRNA-bd_arm"/>
</dbReference>
<proteinExistence type="inferred from homology"/>
<dbReference type="Gene3D" id="3.40.50.620">
    <property type="entry name" value="HUPs"/>
    <property type="match status" value="2"/>
</dbReference>
<dbReference type="FunFam" id="3.40.50.620:FF:000078">
    <property type="entry name" value="Valine--tRNA ligase, mitochondrial"/>
    <property type="match status" value="1"/>
</dbReference>
<dbReference type="InterPro" id="IPR009080">
    <property type="entry name" value="tRNAsynth_Ia_anticodon-bd"/>
</dbReference>
<dbReference type="FunFam" id="1.10.287.380:FF:000001">
    <property type="entry name" value="Valine--tRNA ligase"/>
    <property type="match status" value="1"/>
</dbReference>
<dbReference type="EC" id="6.1.1.9" evidence="12"/>
<keyword evidence="6 12" id="KW-0067">ATP-binding</keyword>
<dbReference type="Gene3D" id="3.90.740.10">
    <property type="entry name" value="Valyl/Leucyl/Isoleucyl-tRNA synthetase, editing domain"/>
    <property type="match status" value="1"/>
</dbReference>
<feature type="short sequence motif" description="'KMSKS' region" evidence="12">
    <location>
        <begin position="554"/>
        <end position="558"/>
    </location>
</feature>
<keyword evidence="9 12" id="KW-0030">Aminoacyl-tRNA synthetase</keyword>
<dbReference type="CDD" id="cd00817">
    <property type="entry name" value="ValRS_core"/>
    <property type="match status" value="1"/>
</dbReference>
<feature type="short sequence motif" description="'HIGH' region" evidence="12">
    <location>
        <begin position="45"/>
        <end position="55"/>
    </location>
</feature>
<evidence type="ECO:0000256" key="5">
    <source>
        <dbReference type="ARBA" id="ARBA00022741"/>
    </source>
</evidence>
<reference evidence="16 17" key="1">
    <citation type="submission" date="2018-06" db="EMBL/GenBank/DDBJ databases">
        <title>Genomic Encyclopedia of Type Strains, Phase III (KMG-III): the genomes of soil and plant-associated and newly described type strains.</title>
        <authorList>
            <person name="Whitman W."/>
        </authorList>
    </citation>
    <scope>NUCLEOTIDE SEQUENCE [LARGE SCALE GENOMIC DNA]</scope>
    <source>
        <strain evidence="16 17">ORS 1419</strain>
    </source>
</reference>
<evidence type="ECO:0000256" key="12">
    <source>
        <dbReference type="HAMAP-Rule" id="MF_02004"/>
    </source>
</evidence>
<evidence type="ECO:0000256" key="8">
    <source>
        <dbReference type="ARBA" id="ARBA00023054"/>
    </source>
</evidence>
<evidence type="ECO:0000259" key="13">
    <source>
        <dbReference type="Pfam" id="PF00133"/>
    </source>
</evidence>
<name>A0A318SWV1_9HYPH</name>
<dbReference type="OrthoDB" id="9810365at2"/>
<comment type="subunit">
    <text evidence="2 12">Monomer.</text>
</comment>
<dbReference type="Gene3D" id="1.10.730.10">
    <property type="entry name" value="Isoleucyl-tRNA Synthetase, Domain 1"/>
    <property type="match status" value="1"/>
</dbReference>
<dbReference type="GO" id="GO:0004832">
    <property type="term" value="F:valine-tRNA ligase activity"/>
    <property type="evidence" value="ECO:0007669"/>
    <property type="project" value="UniProtKB-UniRule"/>
</dbReference>
<protein>
    <recommendedName>
        <fullName evidence="12">Valine--tRNA ligase</fullName>
        <ecNumber evidence="12">6.1.1.9</ecNumber>
    </recommendedName>
    <alternativeName>
        <fullName evidence="12">Valyl-tRNA synthetase</fullName>
        <shortName evidence="12">ValRS</shortName>
    </alternativeName>
</protein>
<evidence type="ECO:0000313" key="17">
    <source>
        <dbReference type="Proteomes" id="UP000247454"/>
    </source>
</evidence>
<evidence type="ECO:0000259" key="14">
    <source>
        <dbReference type="Pfam" id="PF08264"/>
    </source>
</evidence>
<dbReference type="GO" id="GO:0006438">
    <property type="term" value="P:valyl-tRNA aminoacylation"/>
    <property type="evidence" value="ECO:0007669"/>
    <property type="project" value="UniProtKB-UniRule"/>
</dbReference>
<dbReference type="Gene3D" id="1.10.287.380">
    <property type="entry name" value="Valyl-tRNA synthetase, C-terminal domain"/>
    <property type="match status" value="1"/>
</dbReference>
<keyword evidence="17" id="KW-1185">Reference proteome</keyword>
<evidence type="ECO:0000259" key="15">
    <source>
        <dbReference type="Pfam" id="PF10458"/>
    </source>
</evidence>
<dbReference type="InterPro" id="IPR002300">
    <property type="entry name" value="aa-tRNA-synth_Ia"/>
</dbReference>
<evidence type="ECO:0000256" key="11">
    <source>
        <dbReference type="ARBA" id="ARBA00060830"/>
    </source>
</evidence>
<dbReference type="PANTHER" id="PTHR11946:SF93">
    <property type="entry name" value="VALINE--TRNA LIGASE, CHLOROPLASTIC_MITOCHONDRIAL 2"/>
    <property type="match status" value="1"/>
</dbReference>
<dbReference type="AlphaFoldDB" id="A0A318SWV1"/>
<feature type="coiled-coil region" evidence="12">
    <location>
        <begin position="874"/>
        <end position="905"/>
    </location>
</feature>
<evidence type="ECO:0000256" key="1">
    <source>
        <dbReference type="ARBA" id="ARBA00004496"/>
    </source>
</evidence>
<dbReference type="EMBL" id="QJTF01000025">
    <property type="protein sequence ID" value="PYE86451.1"/>
    <property type="molecule type" value="Genomic_DNA"/>
</dbReference>
<keyword evidence="7 12" id="KW-0648">Protein biosynthesis</keyword>
<feature type="domain" description="Valyl-tRNA synthetase tRNA-binding arm" evidence="15">
    <location>
        <begin position="842"/>
        <end position="902"/>
    </location>
</feature>
<dbReference type="PANTHER" id="PTHR11946">
    <property type="entry name" value="VALYL-TRNA SYNTHETASES"/>
    <property type="match status" value="1"/>
</dbReference>